<evidence type="ECO:0000256" key="6">
    <source>
        <dbReference type="PROSITE-ProRule" id="PRU00520"/>
    </source>
</evidence>
<name>A0A6N9TQV7_DISTH</name>
<feature type="active site" evidence="6">
    <location>
        <position position="38"/>
    </location>
</feature>
<protein>
    <recommendedName>
        <fullName evidence="3 6">Acylphosphatase</fullName>
        <ecNumber evidence="2 6">3.6.1.7</ecNumber>
    </recommendedName>
</protein>
<keyword evidence="4 6" id="KW-0378">Hydrolase</keyword>
<dbReference type="GO" id="GO:0003998">
    <property type="term" value="F:acylphosphatase activity"/>
    <property type="evidence" value="ECO:0007669"/>
    <property type="project" value="UniProtKB-EC"/>
</dbReference>
<dbReference type="AlphaFoldDB" id="A0A6N9TQV7"/>
<evidence type="ECO:0000256" key="8">
    <source>
        <dbReference type="RuleBase" id="RU004168"/>
    </source>
</evidence>
<dbReference type="SUPFAM" id="SSF54975">
    <property type="entry name" value="Acylphosphatase/BLUF domain-like"/>
    <property type="match status" value="1"/>
</dbReference>
<dbReference type="PANTHER" id="PTHR47268">
    <property type="entry name" value="ACYLPHOSPHATASE"/>
    <property type="match status" value="1"/>
</dbReference>
<dbReference type="Pfam" id="PF00708">
    <property type="entry name" value="Acylphosphatase"/>
    <property type="match status" value="1"/>
</dbReference>
<dbReference type="Proteomes" id="UP000469346">
    <property type="component" value="Unassembled WGS sequence"/>
</dbReference>
<comment type="similarity">
    <text evidence="1 8">Belongs to the acylphosphatase family.</text>
</comment>
<evidence type="ECO:0000313" key="11">
    <source>
        <dbReference type="Proteomes" id="UP000469346"/>
    </source>
</evidence>
<dbReference type="PANTHER" id="PTHR47268:SF4">
    <property type="entry name" value="ACYLPHOSPHATASE"/>
    <property type="match status" value="1"/>
</dbReference>
<evidence type="ECO:0000256" key="5">
    <source>
        <dbReference type="ARBA" id="ARBA00047645"/>
    </source>
</evidence>
<evidence type="ECO:0000256" key="4">
    <source>
        <dbReference type="ARBA" id="ARBA00022801"/>
    </source>
</evidence>
<feature type="domain" description="Acylphosphatase-like" evidence="9">
    <location>
        <begin position="5"/>
        <end position="92"/>
    </location>
</feature>
<dbReference type="InterPro" id="IPR020456">
    <property type="entry name" value="Acylphosphatase"/>
</dbReference>
<dbReference type="EMBL" id="JAAGRR010000019">
    <property type="protein sequence ID" value="NDY41827.1"/>
    <property type="molecule type" value="Genomic_DNA"/>
</dbReference>
<comment type="caution">
    <text evidence="10">The sequence shown here is derived from an EMBL/GenBank/DDBJ whole genome shotgun (WGS) entry which is preliminary data.</text>
</comment>
<dbReference type="InterPro" id="IPR036046">
    <property type="entry name" value="Acylphosphatase-like_dom_sf"/>
</dbReference>
<dbReference type="FunFam" id="3.30.70.100:FF:000012">
    <property type="entry name" value="Acylphosphatase"/>
    <property type="match status" value="1"/>
</dbReference>
<keyword evidence="11" id="KW-1185">Reference proteome</keyword>
<dbReference type="NCBIfam" id="NF011014">
    <property type="entry name" value="PRK14442.1"/>
    <property type="match status" value="1"/>
</dbReference>
<accession>A0A6N9TQV7</accession>
<sequence length="92" mass="10379">MADIRIHAWVSGRVQGVFFRASTRDEARRLGLSGWVRNLPDGRVELVAEGPEAAVRALEAWCRQGPPYARVDHLEVREEPVSGAFEGFEVRY</sequence>
<dbReference type="EC" id="3.6.1.7" evidence="2 6"/>
<comment type="catalytic activity">
    <reaction evidence="5 6 7">
        <text>an acyl phosphate + H2O = a carboxylate + phosphate + H(+)</text>
        <dbReference type="Rhea" id="RHEA:14965"/>
        <dbReference type="ChEBI" id="CHEBI:15377"/>
        <dbReference type="ChEBI" id="CHEBI:15378"/>
        <dbReference type="ChEBI" id="CHEBI:29067"/>
        <dbReference type="ChEBI" id="CHEBI:43474"/>
        <dbReference type="ChEBI" id="CHEBI:59918"/>
        <dbReference type="EC" id="3.6.1.7"/>
    </reaction>
</comment>
<dbReference type="Gene3D" id="3.30.70.100">
    <property type="match status" value="1"/>
</dbReference>
<dbReference type="PROSITE" id="PS00151">
    <property type="entry name" value="ACYLPHOSPHATASE_2"/>
    <property type="match status" value="1"/>
</dbReference>
<dbReference type="RefSeq" id="WP_163297980.1">
    <property type="nucleotide sequence ID" value="NZ_JAAGRR010000019.1"/>
</dbReference>
<proteinExistence type="inferred from homology"/>
<dbReference type="InterPro" id="IPR017968">
    <property type="entry name" value="Acylphosphatase_CS"/>
</dbReference>
<feature type="active site" evidence="6">
    <location>
        <position position="20"/>
    </location>
</feature>
<dbReference type="PRINTS" id="PR00112">
    <property type="entry name" value="ACYLPHPHTASE"/>
</dbReference>
<evidence type="ECO:0000256" key="1">
    <source>
        <dbReference type="ARBA" id="ARBA00005614"/>
    </source>
</evidence>
<evidence type="ECO:0000259" key="9">
    <source>
        <dbReference type="PROSITE" id="PS51160"/>
    </source>
</evidence>
<evidence type="ECO:0000313" key="10">
    <source>
        <dbReference type="EMBL" id="NDY41827.1"/>
    </source>
</evidence>
<evidence type="ECO:0000256" key="7">
    <source>
        <dbReference type="RuleBase" id="RU000553"/>
    </source>
</evidence>
<evidence type="ECO:0000256" key="2">
    <source>
        <dbReference type="ARBA" id="ARBA00012150"/>
    </source>
</evidence>
<dbReference type="PROSITE" id="PS51160">
    <property type="entry name" value="ACYLPHOSPHATASE_3"/>
    <property type="match status" value="1"/>
</dbReference>
<dbReference type="PROSITE" id="PS00150">
    <property type="entry name" value="ACYLPHOSPHATASE_1"/>
    <property type="match status" value="1"/>
</dbReference>
<dbReference type="InterPro" id="IPR001792">
    <property type="entry name" value="Acylphosphatase-like_dom"/>
</dbReference>
<evidence type="ECO:0000256" key="3">
    <source>
        <dbReference type="ARBA" id="ARBA00015991"/>
    </source>
</evidence>
<organism evidence="10 11">
    <name type="scientific">Dissulfurirhabdus thermomarina</name>
    <dbReference type="NCBI Taxonomy" id="1765737"/>
    <lineage>
        <taxon>Bacteria</taxon>
        <taxon>Deltaproteobacteria</taxon>
        <taxon>Dissulfurirhabdaceae</taxon>
        <taxon>Dissulfurirhabdus</taxon>
    </lineage>
</organism>
<gene>
    <name evidence="10" type="ORF">G3N55_03025</name>
</gene>
<reference evidence="10 11" key="1">
    <citation type="submission" date="2020-02" db="EMBL/GenBank/DDBJ databases">
        <title>Comparative genomics of sulfur disproportionating microorganisms.</title>
        <authorList>
            <person name="Ward L.M."/>
            <person name="Bertran E."/>
            <person name="Johnston D.T."/>
        </authorList>
    </citation>
    <scope>NUCLEOTIDE SEQUENCE [LARGE SCALE GENOMIC DNA]</scope>
    <source>
        <strain evidence="10 11">DSM 100025</strain>
    </source>
</reference>